<evidence type="ECO:0000313" key="2">
    <source>
        <dbReference type="Proteomes" id="UP001381693"/>
    </source>
</evidence>
<dbReference type="EMBL" id="JAXCGZ010022755">
    <property type="protein sequence ID" value="KAK7024614.1"/>
    <property type="molecule type" value="Genomic_DNA"/>
</dbReference>
<accession>A0AAN8WDI1</accession>
<comment type="caution">
    <text evidence="1">The sequence shown here is derived from an EMBL/GenBank/DDBJ whole genome shotgun (WGS) entry which is preliminary data.</text>
</comment>
<sequence>MRLLSAFNILQVQSRCITSPIRKFEITGSVNDVPRSGRPVSATAIEKSDDLKESLVHTPWKSRGNRSRAG</sequence>
<dbReference type="AlphaFoldDB" id="A0AAN8WDI1"/>
<proteinExistence type="predicted"/>
<feature type="non-terminal residue" evidence="1">
    <location>
        <position position="70"/>
    </location>
</feature>
<reference evidence="1 2" key="1">
    <citation type="submission" date="2023-11" db="EMBL/GenBank/DDBJ databases">
        <title>Halocaridina rubra genome assembly.</title>
        <authorList>
            <person name="Smith C."/>
        </authorList>
    </citation>
    <scope>NUCLEOTIDE SEQUENCE [LARGE SCALE GENOMIC DNA]</scope>
    <source>
        <strain evidence="1">EP-1</strain>
        <tissue evidence="1">Whole</tissue>
    </source>
</reference>
<name>A0AAN8WDI1_HALRR</name>
<keyword evidence="2" id="KW-1185">Reference proteome</keyword>
<dbReference type="Proteomes" id="UP001381693">
    <property type="component" value="Unassembled WGS sequence"/>
</dbReference>
<evidence type="ECO:0000313" key="1">
    <source>
        <dbReference type="EMBL" id="KAK7024614.1"/>
    </source>
</evidence>
<organism evidence="1 2">
    <name type="scientific">Halocaridina rubra</name>
    <name type="common">Hawaiian red shrimp</name>
    <dbReference type="NCBI Taxonomy" id="373956"/>
    <lineage>
        <taxon>Eukaryota</taxon>
        <taxon>Metazoa</taxon>
        <taxon>Ecdysozoa</taxon>
        <taxon>Arthropoda</taxon>
        <taxon>Crustacea</taxon>
        <taxon>Multicrustacea</taxon>
        <taxon>Malacostraca</taxon>
        <taxon>Eumalacostraca</taxon>
        <taxon>Eucarida</taxon>
        <taxon>Decapoda</taxon>
        <taxon>Pleocyemata</taxon>
        <taxon>Caridea</taxon>
        <taxon>Atyoidea</taxon>
        <taxon>Atyidae</taxon>
        <taxon>Halocaridina</taxon>
    </lineage>
</organism>
<gene>
    <name evidence="1" type="ORF">SK128_014825</name>
</gene>
<protein>
    <submittedName>
        <fullName evidence="1">Uncharacterized protein</fullName>
    </submittedName>
</protein>